<dbReference type="NCBIfam" id="TIGR02505">
    <property type="entry name" value="RTPR"/>
    <property type="match status" value="1"/>
</dbReference>
<dbReference type="Pfam" id="PF21995">
    <property type="entry name" value="RNR-II_ins_dom"/>
    <property type="match status" value="1"/>
</dbReference>
<keyword evidence="17" id="KW-1185">Reference proteome</keyword>
<feature type="active site" evidence="11">
    <location>
        <position position="390"/>
    </location>
</feature>
<feature type="disulfide bond" description="Redox-active" evidence="12">
    <location>
        <begin position="95"/>
        <end position="399"/>
    </location>
</feature>
<dbReference type="KEGG" id="vg:26634856"/>
<dbReference type="Pfam" id="PF02867">
    <property type="entry name" value="Ribonuc_red_lgC"/>
    <property type="match status" value="1"/>
</dbReference>
<evidence type="ECO:0000313" key="17">
    <source>
        <dbReference type="Proteomes" id="UP000204170"/>
    </source>
</evidence>
<comment type="similarity">
    <text evidence="2">Belongs to the class II ribonucleoside-triphosphate reductase family.</text>
</comment>
<proteinExistence type="inferred from homology"/>
<evidence type="ECO:0000256" key="8">
    <source>
        <dbReference type="ARBA" id="ARBA00023284"/>
    </source>
</evidence>
<dbReference type="EMBL" id="KT186228">
    <property type="protein sequence ID" value="AKY03802.1"/>
    <property type="molecule type" value="Genomic_DNA"/>
</dbReference>
<evidence type="ECO:0000259" key="13">
    <source>
        <dbReference type="Pfam" id="PF02867"/>
    </source>
</evidence>
<feature type="domain" description="Ribonucleotide reductase alpha-helical" evidence="14">
    <location>
        <begin position="6"/>
        <end position="85"/>
    </location>
</feature>
<dbReference type="InterPro" id="IPR013345">
    <property type="entry name" value="RTP_Rdtase_AdoCbl-dep"/>
</dbReference>
<dbReference type="GO" id="GO:0000166">
    <property type="term" value="F:nucleotide binding"/>
    <property type="evidence" value="ECO:0007669"/>
    <property type="project" value="InterPro"/>
</dbReference>
<evidence type="ECO:0000256" key="2">
    <source>
        <dbReference type="ARBA" id="ARBA00005654"/>
    </source>
</evidence>
<dbReference type="GeneID" id="26634856"/>
<evidence type="ECO:0000313" key="16">
    <source>
        <dbReference type="EMBL" id="AKY03802.1"/>
    </source>
</evidence>
<evidence type="ECO:0000256" key="1">
    <source>
        <dbReference type="ARBA" id="ARBA00001922"/>
    </source>
</evidence>
<evidence type="ECO:0000259" key="15">
    <source>
        <dbReference type="Pfam" id="PF21995"/>
    </source>
</evidence>
<reference evidence="16 17" key="1">
    <citation type="journal article" date="2016" name="Genome Announc.">
        <title>Genome Sequences of Streptomyces Phages Amela and Verse.</title>
        <authorList>
            <person name="Layton S.R."/>
            <person name="Hemenway R.M."/>
            <person name="Munyoki C.M."/>
            <person name="Barnes E.B."/>
            <person name="Barnett S.E."/>
            <person name="Bond A.M."/>
            <person name="Narvaez J.M."/>
            <person name="Sirisakd C.D."/>
            <person name="Smith B.R."/>
            <person name="Swain J."/>
            <person name="Syed O."/>
            <person name="Bowman C.A."/>
            <person name="Russell D.A."/>
            <person name="Bhuiyan S."/>
            <person name="Donegan-Quick R."/>
            <person name="Benjamin R.C."/>
            <person name="Hughes L.E."/>
        </authorList>
    </citation>
    <scope>NUCLEOTIDE SEQUENCE [LARGE SCALE GENOMIC DNA]</scope>
</reference>
<evidence type="ECO:0000256" key="12">
    <source>
        <dbReference type="PIRSR" id="PIRSR613345-2"/>
    </source>
</evidence>
<sequence length="704" mass="78210">MTNTNIPFGPTGQTVYERTYSRTKANGEKETWPETVARVVEGNLALVYGPRAGWDVTVSQEAEKLTSYMERFAILPAGRHLWASGVKGRQYLFNCHVSGWEPGVLSKHFEFTFMRLMEGGGVGANYSTRFLKPYGAPRRELEVHIVVDPMHQDYADMAKQGVVSTEYDSNWAGAFEVEDSREGWAAALVDLIDTFMTDDEVKHKQRVYDVSRVRCKGSRLKTFGGTASGPGPFARMMIEVAKILSEASKVRQVETTNGFTVDYQHLNPLDAMEIDHAIAECVVSGGVRRSARMAICAWNDPFIFPFLDSKKDGSKHWTTNISVEIDDDFTEYLFGRKFDDFGPGGAEFATMVHRRVVEGMLLNGEPGYWNSSLSNEGEVGEVIATNPCGEIALEAWENCNLGHVNLDAFAPTVKGGEFDEAGLKEAHALVTRFLIRATYGDVNDSGQAAKLASNRRIGVGHLGVQGFLAKQGIRYSVAPFSFMPSLLEELYETVREEARDYAFELRIPEPVKVTTVAPTGTIAKMPGVTEGIHPIYGRTYLRRVRFSYSDPDQAAQVDRFFGQGFAVDACVYDPSGNTMVVTFPTKDKLVAEVEDMGYEAELVESADELTLDQMLSFQAMYQRHYADNAVSYTANVPEGLDVDETMDVIESWLPHLKGTTIMVDGTREQAPYERISAQEFAQYELTRVEDSTDEDCASGACPVR</sequence>
<evidence type="ECO:0000256" key="6">
    <source>
        <dbReference type="ARBA" id="ARBA00023002"/>
    </source>
</evidence>
<keyword evidence="5" id="KW-0235">DNA replication</keyword>
<organism evidence="16 17">
    <name type="scientific">Streptomyces phage Amela</name>
    <dbReference type="NCBI Taxonomy" id="1673877"/>
    <lineage>
        <taxon>Viruses</taxon>
        <taxon>Duplodnaviria</taxon>
        <taxon>Heunggongvirae</taxon>
        <taxon>Uroviricota</taxon>
        <taxon>Caudoviricetes</taxon>
        <taxon>Arquatrovirinae</taxon>
        <taxon>Camvirus</taxon>
        <taxon>Camvirus amela</taxon>
    </lineage>
</organism>
<keyword evidence="8" id="KW-0676">Redox-active center</keyword>
<dbReference type="InterPro" id="IPR040763">
    <property type="entry name" value="RNR_alpha_hel"/>
</dbReference>
<evidence type="ECO:0000256" key="5">
    <source>
        <dbReference type="ARBA" id="ARBA00022705"/>
    </source>
</evidence>
<dbReference type="GO" id="GO:0006260">
    <property type="term" value="P:DNA replication"/>
    <property type="evidence" value="ECO:0007669"/>
    <property type="project" value="UniProtKB-KW"/>
</dbReference>
<dbReference type="Gene3D" id="3.90.1390.10">
    <property type="entry name" value="b-12 dependent (class ii) ribonucleotide reductase, chain A, domain 3"/>
    <property type="match status" value="1"/>
</dbReference>
<keyword evidence="9" id="KW-0170">Cobalt</keyword>
<dbReference type="InterPro" id="IPR000788">
    <property type="entry name" value="RNR_lg_C"/>
</dbReference>
<gene>
    <name evidence="16" type="ORF">SEA_AMELA_47</name>
</gene>
<feature type="active site" evidence="11">
    <location>
        <position position="388"/>
    </location>
</feature>
<evidence type="ECO:0000256" key="10">
    <source>
        <dbReference type="ARBA" id="ARBA00048987"/>
    </source>
</evidence>
<evidence type="ECO:0000256" key="4">
    <source>
        <dbReference type="ARBA" id="ARBA00022628"/>
    </source>
</evidence>
<dbReference type="GO" id="GO:0008998">
    <property type="term" value="F:ribonucleoside-triphosphate reductase (thioredoxin) activity"/>
    <property type="evidence" value="ECO:0007669"/>
    <property type="project" value="UniProtKB-EC"/>
</dbReference>
<accession>A0A0K1Y9N4</accession>
<dbReference type="Gene3D" id="3.30.1620.10">
    <property type="entry name" value="b-12 dependent (class ii) ribonucleotide reductase, Chain A, Domain 2"/>
    <property type="match status" value="1"/>
</dbReference>
<dbReference type="Pfam" id="PF17975">
    <property type="entry name" value="RNR_Alpha"/>
    <property type="match status" value="1"/>
</dbReference>
<evidence type="ECO:0000256" key="11">
    <source>
        <dbReference type="PIRSR" id="PIRSR613345-1"/>
    </source>
</evidence>
<dbReference type="PANTHER" id="PTHR43371">
    <property type="entry name" value="VITAMIN B12-DEPENDENT RIBONUCLEOTIDE REDUCTASE"/>
    <property type="match status" value="1"/>
</dbReference>
<dbReference type="RefSeq" id="YP_009208325.1">
    <property type="nucleotide sequence ID" value="NC_028904.1"/>
</dbReference>
<dbReference type="OrthoDB" id="2980at10239"/>
<dbReference type="EC" id="1.17.4.2" evidence="3"/>
<comment type="catalytic activity">
    <reaction evidence="10">
        <text>a 2'-deoxyribonucleoside 5'-triphosphate + [thioredoxin]-disulfide + H2O = a ribonucleoside 5'-triphosphate + [thioredoxin]-dithiol</text>
        <dbReference type="Rhea" id="RHEA:12701"/>
        <dbReference type="Rhea" id="RHEA-COMP:10698"/>
        <dbReference type="Rhea" id="RHEA-COMP:10700"/>
        <dbReference type="ChEBI" id="CHEBI:15377"/>
        <dbReference type="ChEBI" id="CHEBI:29950"/>
        <dbReference type="ChEBI" id="CHEBI:50058"/>
        <dbReference type="ChEBI" id="CHEBI:61557"/>
        <dbReference type="ChEBI" id="CHEBI:61560"/>
        <dbReference type="EC" id="1.17.4.2"/>
    </reaction>
</comment>
<keyword evidence="7 12" id="KW-1015">Disulfide bond</keyword>
<comment type="cofactor">
    <cofactor evidence="1">
        <name>adenosylcob(III)alamin</name>
        <dbReference type="ChEBI" id="CHEBI:18408"/>
    </cofactor>
</comment>
<dbReference type="Proteomes" id="UP000204170">
    <property type="component" value="Segment"/>
</dbReference>
<evidence type="ECO:0000259" key="14">
    <source>
        <dbReference type="Pfam" id="PF17975"/>
    </source>
</evidence>
<dbReference type="PANTHER" id="PTHR43371:SF1">
    <property type="entry name" value="RIBONUCLEOSIDE-DIPHOSPHATE REDUCTASE"/>
    <property type="match status" value="1"/>
</dbReference>
<feature type="domain" description="B12-dependent ribonucleotide reductase insertion" evidence="15">
    <location>
        <begin position="142"/>
        <end position="244"/>
    </location>
</feature>
<keyword evidence="4" id="KW-0846">Cobalamin</keyword>
<evidence type="ECO:0000256" key="3">
    <source>
        <dbReference type="ARBA" id="ARBA00012275"/>
    </source>
</evidence>
<evidence type="ECO:0000256" key="9">
    <source>
        <dbReference type="ARBA" id="ARBA00023285"/>
    </source>
</evidence>
<dbReference type="SUPFAM" id="SSF51998">
    <property type="entry name" value="PFL-like glycyl radical enzymes"/>
    <property type="match status" value="1"/>
</dbReference>
<dbReference type="InterPro" id="IPR050862">
    <property type="entry name" value="RdRp_reductase_class-2"/>
</dbReference>
<keyword evidence="6" id="KW-0560">Oxidoreductase</keyword>
<evidence type="ECO:0000256" key="7">
    <source>
        <dbReference type="ARBA" id="ARBA00023157"/>
    </source>
</evidence>
<name>A0A0K1Y9N4_9CAUD</name>
<dbReference type="Gene3D" id="3.20.70.20">
    <property type="match status" value="1"/>
</dbReference>
<dbReference type="GO" id="GO:0031419">
    <property type="term" value="F:cobalamin binding"/>
    <property type="evidence" value="ECO:0007669"/>
    <property type="project" value="UniProtKB-KW"/>
</dbReference>
<feature type="domain" description="Ribonucleotide reductase large subunit C-terminal" evidence="13">
    <location>
        <begin position="371"/>
        <end position="491"/>
    </location>
</feature>
<protein>
    <recommendedName>
        <fullName evidence="3">ribonucleoside-triphosphate reductase (thioredoxin)</fullName>
        <ecNumber evidence="3">1.17.4.2</ecNumber>
    </recommendedName>
</protein>
<dbReference type="InterPro" id="IPR054158">
    <property type="entry name" value="RNR-II_ins_dom"/>
</dbReference>
<dbReference type="GO" id="GO:0004748">
    <property type="term" value="F:ribonucleoside-diphosphate reductase activity, thioredoxin disulfide as acceptor"/>
    <property type="evidence" value="ECO:0007669"/>
    <property type="project" value="InterPro"/>
</dbReference>